<dbReference type="Pfam" id="PF00135">
    <property type="entry name" value="COesterase"/>
    <property type="match status" value="1"/>
</dbReference>
<keyword evidence="5" id="KW-1185">Reference proteome</keyword>
<dbReference type="Gene3D" id="3.40.50.1820">
    <property type="entry name" value="alpha/beta hydrolase"/>
    <property type="match status" value="1"/>
</dbReference>
<dbReference type="AlphaFoldDB" id="A0A849BVS4"/>
<dbReference type="InterPro" id="IPR002018">
    <property type="entry name" value="CarbesteraseB"/>
</dbReference>
<gene>
    <name evidence="4" type="ORF">HLB23_12595</name>
</gene>
<evidence type="ECO:0000313" key="5">
    <source>
        <dbReference type="Proteomes" id="UP000586827"/>
    </source>
</evidence>
<dbReference type="GO" id="GO:0005886">
    <property type="term" value="C:plasma membrane"/>
    <property type="evidence" value="ECO:0007669"/>
    <property type="project" value="TreeGrafter"/>
</dbReference>
<reference evidence="4 5" key="1">
    <citation type="submission" date="2020-05" db="EMBL/GenBank/DDBJ databases">
        <title>MicrobeNet Type strains.</title>
        <authorList>
            <person name="Nicholson A.C."/>
        </authorList>
    </citation>
    <scope>NUCLEOTIDE SEQUENCE [LARGE SCALE GENOMIC DNA]</scope>
    <source>
        <strain evidence="4 5">JCM 3224</strain>
    </source>
</reference>
<feature type="domain" description="Carboxylesterase type B" evidence="3">
    <location>
        <begin position="107"/>
        <end position="225"/>
    </location>
</feature>
<comment type="caution">
    <text evidence="4">The sequence shown here is derived from an EMBL/GenBank/DDBJ whole genome shotgun (WGS) entry which is preliminary data.</text>
</comment>
<dbReference type="SUPFAM" id="SSF53474">
    <property type="entry name" value="alpha/beta-Hydrolases"/>
    <property type="match status" value="1"/>
</dbReference>
<protein>
    <submittedName>
        <fullName evidence="4">Carboxylesterase family protein</fullName>
    </submittedName>
</protein>
<dbReference type="GO" id="GO:0019695">
    <property type="term" value="P:choline metabolic process"/>
    <property type="evidence" value="ECO:0007669"/>
    <property type="project" value="TreeGrafter"/>
</dbReference>
<dbReference type="PANTHER" id="PTHR43918">
    <property type="entry name" value="ACETYLCHOLINESTERASE"/>
    <property type="match status" value="1"/>
</dbReference>
<dbReference type="InterPro" id="IPR050654">
    <property type="entry name" value="AChE-related_enzymes"/>
</dbReference>
<dbReference type="EMBL" id="JABELX010000004">
    <property type="protein sequence ID" value="NNH70693.1"/>
    <property type="molecule type" value="Genomic_DNA"/>
</dbReference>
<dbReference type="GO" id="GO:0003990">
    <property type="term" value="F:acetylcholinesterase activity"/>
    <property type="evidence" value="ECO:0007669"/>
    <property type="project" value="TreeGrafter"/>
</dbReference>
<evidence type="ECO:0000256" key="2">
    <source>
        <dbReference type="SAM" id="MobiDB-lite"/>
    </source>
</evidence>
<sequence length="304" mass="31815">MGGGPHGPNPPECADDQRRTGFGGRHRDWSGARRGGAIGCCRVSRYPVRRIAGGGLAICAAAPRIPTGPASERPRTPGRLCRSGPRGWNRLWEPGFRIGTRTAAENLTVWTPAGSAGPRPVLLWLHGGGFTSGSGWDWYGGARLAGLGDIVVVTANYRLGPLGYLYLPQIGAENLGSQDQAAALRWVTANIAAFGGDPANITVGSRPGAFSALALAGDPATRWVGAGDRAFRSATVTTPVVTGRDRVCGGSRRGIRTDVDGISGAVERGWSRCRRICRCACGGCNRGIPIHSCAHRTAAKPWSG</sequence>
<evidence type="ECO:0000313" key="4">
    <source>
        <dbReference type="EMBL" id="NNH70693.1"/>
    </source>
</evidence>
<dbReference type="Proteomes" id="UP000586827">
    <property type="component" value="Unassembled WGS sequence"/>
</dbReference>
<dbReference type="PANTHER" id="PTHR43918:SF15">
    <property type="entry name" value="CARBOXYLIC ESTER HYDROLASE"/>
    <property type="match status" value="1"/>
</dbReference>
<feature type="compositionally biased region" description="Basic and acidic residues" evidence="2">
    <location>
        <begin position="15"/>
        <end position="29"/>
    </location>
</feature>
<accession>A0A849BVS4</accession>
<keyword evidence="1" id="KW-0378">Hydrolase</keyword>
<organism evidence="4 5">
    <name type="scientific">Nocardia uniformis</name>
    <dbReference type="NCBI Taxonomy" id="53432"/>
    <lineage>
        <taxon>Bacteria</taxon>
        <taxon>Bacillati</taxon>
        <taxon>Actinomycetota</taxon>
        <taxon>Actinomycetes</taxon>
        <taxon>Mycobacteriales</taxon>
        <taxon>Nocardiaceae</taxon>
        <taxon>Nocardia</taxon>
    </lineage>
</organism>
<dbReference type="GO" id="GO:0006581">
    <property type="term" value="P:acetylcholine catabolic process"/>
    <property type="evidence" value="ECO:0007669"/>
    <property type="project" value="TreeGrafter"/>
</dbReference>
<proteinExistence type="predicted"/>
<dbReference type="GO" id="GO:0005615">
    <property type="term" value="C:extracellular space"/>
    <property type="evidence" value="ECO:0007669"/>
    <property type="project" value="TreeGrafter"/>
</dbReference>
<feature type="region of interest" description="Disordered" evidence="2">
    <location>
        <begin position="1"/>
        <end position="29"/>
    </location>
</feature>
<dbReference type="InterPro" id="IPR029058">
    <property type="entry name" value="AB_hydrolase_fold"/>
</dbReference>
<evidence type="ECO:0000256" key="1">
    <source>
        <dbReference type="ARBA" id="ARBA00022801"/>
    </source>
</evidence>
<name>A0A849BVS4_9NOCA</name>
<evidence type="ECO:0000259" key="3">
    <source>
        <dbReference type="Pfam" id="PF00135"/>
    </source>
</evidence>